<evidence type="ECO:0000256" key="3">
    <source>
        <dbReference type="ARBA" id="ARBA00023239"/>
    </source>
</evidence>
<dbReference type="AlphaFoldDB" id="A0A087UMM0"/>
<name>A0A087UMM0_STEMI</name>
<dbReference type="STRING" id="407821.A0A087UMM0"/>
<keyword evidence="8" id="KW-1185">Reference proteome</keyword>
<organism evidence="7 8">
    <name type="scientific">Stegodyphus mimosarum</name>
    <name type="common">African social velvet spider</name>
    <dbReference type="NCBI Taxonomy" id="407821"/>
    <lineage>
        <taxon>Eukaryota</taxon>
        <taxon>Metazoa</taxon>
        <taxon>Ecdysozoa</taxon>
        <taxon>Arthropoda</taxon>
        <taxon>Chelicerata</taxon>
        <taxon>Arachnida</taxon>
        <taxon>Araneae</taxon>
        <taxon>Araneomorphae</taxon>
        <taxon>Entelegynae</taxon>
        <taxon>Eresoidea</taxon>
        <taxon>Eresidae</taxon>
        <taxon>Stegodyphus</taxon>
    </lineage>
</organism>
<keyword evidence="3" id="KW-0456">Lyase</keyword>
<evidence type="ECO:0000256" key="5">
    <source>
        <dbReference type="ARBA" id="ARBA00045227"/>
    </source>
</evidence>
<accession>A0A087UMM0</accession>
<comment type="catalytic activity">
    <reaction evidence="6">
        <text>glutathione = L-cysteinylglycine + 5-oxo-L-proline</text>
        <dbReference type="Rhea" id="RHEA:47724"/>
        <dbReference type="ChEBI" id="CHEBI:57925"/>
        <dbReference type="ChEBI" id="CHEBI:58402"/>
        <dbReference type="ChEBI" id="CHEBI:61694"/>
        <dbReference type="EC" id="4.3.2.7"/>
    </reaction>
</comment>
<dbReference type="Pfam" id="PF04752">
    <property type="entry name" value="ChaC"/>
    <property type="match status" value="1"/>
</dbReference>
<dbReference type="OrthoDB" id="1933483at2759"/>
<dbReference type="EC" id="4.3.2.7" evidence="2"/>
<evidence type="ECO:0000313" key="7">
    <source>
        <dbReference type="EMBL" id="KFM78609.1"/>
    </source>
</evidence>
<dbReference type="Proteomes" id="UP000054359">
    <property type="component" value="Unassembled WGS sequence"/>
</dbReference>
<dbReference type="InterPro" id="IPR036568">
    <property type="entry name" value="GGCT-like_sf"/>
</dbReference>
<evidence type="ECO:0000313" key="8">
    <source>
        <dbReference type="Proteomes" id="UP000054359"/>
    </source>
</evidence>
<dbReference type="PANTHER" id="PTHR12192">
    <property type="entry name" value="CATION TRANSPORT PROTEIN CHAC-RELATED"/>
    <property type="match status" value="1"/>
</dbReference>
<dbReference type="PANTHER" id="PTHR12192:SF2">
    <property type="entry name" value="GLUTATHIONE-SPECIFIC GAMMA-GLUTAMYLCYCLOTRANSFERASE 2"/>
    <property type="match status" value="1"/>
</dbReference>
<dbReference type="GO" id="GO:0061928">
    <property type="term" value="F:glutathione specific gamma-glutamylcyclotransferase activity"/>
    <property type="evidence" value="ECO:0007669"/>
    <property type="project" value="UniProtKB-EC"/>
</dbReference>
<dbReference type="CDD" id="cd06661">
    <property type="entry name" value="GGCT_like"/>
    <property type="match status" value="1"/>
</dbReference>
<dbReference type="GO" id="GO:0005737">
    <property type="term" value="C:cytoplasm"/>
    <property type="evidence" value="ECO:0007669"/>
    <property type="project" value="TreeGrafter"/>
</dbReference>
<dbReference type="InterPro" id="IPR013024">
    <property type="entry name" value="GGCT-like"/>
</dbReference>
<dbReference type="EMBL" id="KK120585">
    <property type="protein sequence ID" value="KFM78609.1"/>
    <property type="molecule type" value="Genomic_DNA"/>
</dbReference>
<evidence type="ECO:0000256" key="2">
    <source>
        <dbReference type="ARBA" id="ARBA00012344"/>
    </source>
</evidence>
<gene>
    <name evidence="7" type="ORF">X975_17682</name>
</gene>
<protein>
    <recommendedName>
        <fullName evidence="2">glutathione-specific gamma-glutamylcyclotransferase</fullName>
        <ecNumber evidence="2">4.3.2.7</ecNumber>
    </recommendedName>
    <alternativeName>
        <fullName evidence="4">Cation transport regulator-like protein 2</fullName>
    </alternativeName>
</protein>
<reference evidence="7 8" key="1">
    <citation type="submission" date="2013-11" db="EMBL/GenBank/DDBJ databases">
        <title>Genome sequencing of Stegodyphus mimosarum.</title>
        <authorList>
            <person name="Bechsgaard J."/>
        </authorList>
    </citation>
    <scope>NUCLEOTIDE SEQUENCE [LARGE SCALE GENOMIC DNA]</scope>
</reference>
<dbReference type="OMA" id="DHREKDG"/>
<dbReference type="Gene3D" id="3.10.490.10">
    <property type="entry name" value="Gamma-glutamyl cyclotransferase-like"/>
    <property type="match status" value="1"/>
</dbReference>
<evidence type="ECO:0000256" key="4">
    <source>
        <dbReference type="ARBA" id="ARBA00043195"/>
    </source>
</evidence>
<dbReference type="GO" id="GO:0006751">
    <property type="term" value="P:glutathione catabolic process"/>
    <property type="evidence" value="ECO:0007669"/>
    <property type="project" value="InterPro"/>
</dbReference>
<evidence type="ECO:0000256" key="6">
    <source>
        <dbReference type="ARBA" id="ARBA00048073"/>
    </source>
</evidence>
<dbReference type="InterPro" id="IPR006840">
    <property type="entry name" value="ChaC"/>
</dbReference>
<comment type="similarity">
    <text evidence="1">Belongs to the gamma-glutamylcyclotransferase family. ChaC subfamily.</text>
</comment>
<comment type="function">
    <text evidence="5">Catalyzes the cleavage of glutathione into 5-oxo-L-proline and a Cys-Gly dipeptide. Acts specifically on glutathione, but not on other gamma-glutamyl peptides.</text>
</comment>
<sequence length="181" mass="21055">MWIFGYGSLMWKINFPYEKKIIGYIKGFKRRFWQGSEDHRGIPGSPGRVVTIVPSSNPEDQVYGVAYKIAEDDILDVIKYLDYREKDGYQQQTVLFHSYNEELKPFEITIYIGDTSNPFYLGPAPLDIIAKQILHSEGPSGRNDDYLFQLAEAMRNLVPHIYDAHLYELERLVKSMKVETH</sequence>
<feature type="non-terminal residue" evidence="7">
    <location>
        <position position="181"/>
    </location>
</feature>
<proteinExistence type="inferred from homology"/>
<dbReference type="SUPFAM" id="SSF110857">
    <property type="entry name" value="Gamma-glutamyl cyclotransferase-like"/>
    <property type="match status" value="1"/>
</dbReference>
<evidence type="ECO:0000256" key="1">
    <source>
        <dbReference type="ARBA" id="ARBA00009662"/>
    </source>
</evidence>